<feature type="binding site" evidence="13">
    <location>
        <position position="406"/>
    </location>
    <ligand>
        <name>Mg(2+)</name>
        <dbReference type="ChEBI" id="CHEBI:18420"/>
        <label>1</label>
    </ligand>
</feature>
<dbReference type="PIRSF" id="PIRSF039101">
    <property type="entry name" value="LysRS2"/>
    <property type="match status" value="1"/>
</dbReference>
<dbReference type="Gene3D" id="3.30.930.10">
    <property type="entry name" value="Bira Bifunctional Protein, Domain 2"/>
    <property type="match status" value="1"/>
</dbReference>
<dbReference type="CDD" id="cd00775">
    <property type="entry name" value="LysRS_core"/>
    <property type="match status" value="1"/>
</dbReference>
<dbReference type="GO" id="GO:0006430">
    <property type="term" value="P:lysyl-tRNA aminoacylation"/>
    <property type="evidence" value="ECO:0007669"/>
    <property type="project" value="UniProtKB-UniRule"/>
</dbReference>
<feature type="binding site" evidence="13">
    <location>
        <position position="413"/>
    </location>
    <ligand>
        <name>Mg(2+)</name>
        <dbReference type="ChEBI" id="CHEBI:18420"/>
        <label>1</label>
    </ligand>
</feature>
<evidence type="ECO:0000256" key="10">
    <source>
        <dbReference type="ARBA" id="ARBA00022917"/>
    </source>
</evidence>
<proteinExistence type="inferred from homology"/>
<organism evidence="16 17">
    <name type="scientific">Ureibacillus chungkukjangi</name>
    <dbReference type="NCBI Taxonomy" id="1202712"/>
    <lineage>
        <taxon>Bacteria</taxon>
        <taxon>Bacillati</taxon>
        <taxon>Bacillota</taxon>
        <taxon>Bacilli</taxon>
        <taxon>Bacillales</taxon>
        <taxon>Caryophanaceae</taxon>
        <taxon>Ureibacillus</taxon>
    </lineage>
</organism>
<keyword evidence="17" id="KW-1185">Reference proteome</keyword>
<sequence length="496" mass="56879">MSNIEELNDQLLVRRQKMTNIRENGMDPFGSRFERTHLSTEVVEQFDQFSKEELEESLREVVIAGRIMTKRGKGKAGFAHIQDLAGQIQIYVRKDHVGDEQYDLFNQADLGDIVGIRGNVFRTQVGELSVKAEEFTFLSKSLRPMPEKFHGLQDVEQRYRQRYLDLMTNAESKATFITRSKIIRAMRTYLDGQGFLEVETPLLHTIAGGAAARPFITHHNALDMDLYLRIAIELHLKRLIVGGLEKVYEIGRVFRNEGVSTRHNPEFTLLELYEAYADYKDIMELTENLIAHIAQEVLGTTDVQYGDDIIHLAPGWKRLHMVDAVKEATGVDFWNPMTKEEAQAAAKEHGVEIKAVHEVGHIINEFFEQKVEESLVQPTFIYGHPVEISPLAKKNPEDERFTDRFELFIVRREHANAFTELNDPIDQRERFEAQLAEKEAGNDEAHDMDNDFIEALEYGMPPTGGLGIGIDRLIMLLTNAQSIRDVLLFPTMRHRD</sequence>
<keyword evidence="11 13" id="KW-0030">Aminoacyl-tRNA synthetase</keyword>
<dbReference type="NCBIfam" id="TIGR00499">
    <property type="entry name" value="lysS_bact"/>
    <property type="match status" value="1"/>
</dbReference>
<evidence type="ECO:0000256" key="13">
    <source>
        <dbReference type="HAMAP-Rule" id="MF_00252"/>
    </source>
</evidence>
<keyword evidence="5 13" id="KW-0436">Ligase</keyword>
<evidence type="ECO:0000256" key="12">
    <source>
        <dbReference type="ARBA" id="ARBA00048573"/>
    </source>
</evidence>
<dbReference type="InterPro" id="IPR034762">
    <property type="entry name" value="Lys-tRNA-ligase_II_bac/euk"/>
</dbReference>
<evidence type="ECO:0000256" key="2">
    <source>
        <dbReference type="ARBA" id="ARBA00008226"/>
    </source>
</evidence>
<dbReference type="GO" id="GO:0005829">
    <property type="term" value="C:cytosol"/>
    <property type="evidence" value="ECO:0007669"/>
    <property type="project" value="TreeGrafter"/>
</dbReference>
<dbReference type="InterPro" id="IPR012340">
    <property type="entry name" value="NA-bd_OB-fold"/>
</dbReference>
<evidence type="ECO:0000256" key="14">
    <source>
        <dbReference type="RuleBase" id="RU000336"/>
    </source>
</evidence>
<dbReference type="PROSITE" id="PS50862">
    <property type="entry name" value="AA_TRNA_LIGASE_II"/>
    <property type="match status" value="1"/>
</dbReference>
<dbReference type="Pfam" id="PF01336">
    <property type="entry name" value="tRNA_anti-codon"/>
    <property type="match status" value="1"/>
</dbReference>
<dbReference type="InterPro" id="IPR002313">
    <property type="entry name" value="Lys-tRNA-ligase_II"/>
</dbReference>
<gene>
    <name evidence="13" type="primary">lysS</name>
    <name evidence="16" type="ORF">BJ095_12255</name>
</gene>
<protein>
    <recommendedName>
        <fullName evidence="13">Lysine--tRNA ligase</fullName>
        <ecNumber evidence="13">6.1.1.6</ecNumber>
    </recommendedName>
    <alternativeName>
        <fullName evidence="13">Lysyl-tRNA synthetase</fullName>
        <shortName evidence="13">LysRS</shortName>
    </alternativeName>
</protein>
<dbReference type="Pfam" id="PF00152">
    <property type="entry name" value="tRNA-synt_2"/>
    <property type="match status" value="1"/>
</dbReference>
<keyword evidence="8 13" id="KW-0067">ATP-binding</keyword>
<comment type="subunit">
    <text evidence="3 13">Homodimer.</text>
</comment>
<dbReference type="Gene3D" id="2.40.50.140">
    <property type="entry name" value="Nucleic acid-binding proteins"/>
    <property type="match status" value="1"/>
</dbReference>
<dbReference type="InterPro" id="IPR004364">
    <property type="entry name" value="Aa-tRNA-synt_II"/>
</dbReference>
<dbReference type="InterPro" id="IPR006195">
    <property type="entry name" value="aa-tRNA-synth_II"/>
</dbReference>
<name>A0A318TRX9_9BACL</name>
<keyword evidence="10 13" id="KW-0648">Protein biosynthesis</keyword>
<dbReference type="PANTHER" id="PTHR42918:SF15">
    <property type="entry name" value="LYSINE--TRNA LIGASE, CHLOROPLASTIC_MITOCHONDRIAL"/>
    <property type="match status" value="1"/>
</dbReference>
<dbReference type="NCBIfam" id="NF001756">
    <property type="entry name" value="PRK00484.1"/>
    <property type="match status" value="1"/>
</dbReference>
<keyword evidence="9 13" id="KW-0460">Magnesium</keyword>
<dbReference type="Proteomes" id="UP000247416">
    <property type="component" value="Unassembled WGS sequence"/>
</dbReference>
<evidence type="ECO:0000313" key="16">
    <source>
        <dbReference type="EMBL" id="PYF04665.1"/>
    </source>
</evidence>
<evidence type="ECO:0000256" key="9">
    <source>
        <dbReference type="ARBA" id="ARBA00022842"/>
    </source>
</evidence>
<comment type="catalytic activity">
    <reaction evidence="12 13 14">
        <text>tRNA(Lys) + L-lysine + ATP = L-lysyl-tRNA(Lys) + AMP + diphosphate</text>
        <dbReference type="Rhea" id="RHEA:20792"/>
        <dbReference type="Rhea" id="RHEA-COMP:9696"/>
        <dbReference type="Rhea" id="RHEA-COMP:9697"/>
        <dbReference type="ChEBI" id="CHEBI:30616"/>
        <dbReference type="ChEBI" id="CHEBI:32551"/>
        <dbReference type="ChEBI" id="CHEBI:33019"/>
        <dbReference type="ChEBI" id="CHEBI:78442"/>
        <dbReference type="ChEBI" id="CHEBI:78529"/>
        <dbReference type="ChEBI" id="CHEBI:456215"/>
        <dbReference type="EC" id="6.1.1.6"/>
    </reaction>
</comment>
<reference evidence="16 17" key="1">
    <citation type="submission" date="2018-06" db="EMBL/GenBank/DDBJ databases">
        <title>Genomic Encyclopedia of Archaeal and Bacterial Type Strains, Phase II (KMG-II): from individual species to whole genera.</title>
        <authorList>
            <person name="Goeker M."/>
        </authorList>
    </citation>
    <scope>NUCLEOTIDE SEQUENCE [LARGE SCALE GENOMIC DNA]</scope>
    <source>
        <strain evidence="16 17">KACC 16626</strain>
    </source>
</reference>
<evidence type="ECO:0000256" key="3">
    <source>
        <dbReference type="ARBA" id="ARBA00011738"/>
    </source>
</evidence>
<evidence type="ECO:0000256" key="1">
    <source>
        <dbReference type="ARBA" id="ARBA00004496"/>
    </source>
</evidence>
<comment type="similarity">
    <text evidence="2 13">Belongs to the class-II aminoacyl-tRNA synthetase family.</text>
</comment>
<evidence type="ECO:0000256" key="11">
    <source>
        <dbReference type="ARBA" id="ARBA00023146"/>
    </source>
</evidence>
<dbReference type="PANTHER" id="PTHR42918">
    <property type="entry name" value="LYSYL-TRNA SYNTHETASE"/>
    <property type="match status" value="1"/>
</dbReference>
<dbReference type="CDD" id="cd04322">
    <property type="entry name" value="LysRS_N"/>
    <property type="match status" value="1"/>
</dbReference>
<comment type="subcellular location">
    <subcellularLocation>
        <location evidence="1 13">Cytoplasm</location>
    </subcellularLocation>
</comment>
<comment type="cofactor">
    <cofactor evidence="13 14">
        <name>Mg(2+)</name>
        <dbReference type="ChEBI" id="CHEBI:18420"/>
    </cofactor>
    <text evidence="13 14">Binds 3 Mg(2+) ions per subunit.</text>
</comment>
<evidence type="ECO:0000313" key="17">
    <source>
        <dbReference type="Proteomes" id="UP000247416"/>
    </source>
</evidence>
<dbReference type="SUPFAM" id="SSF50249">
    <property type="entry name" value="Nucleic acid-binding proteins"/>
    <property type="match status" value="1"/>
</dbReference>
<feature type="binding site" evidence="13">
    <location>
        <position position="413"/>
    </location>
    <ligand>
        <name>Mg(2+)</name>
        <dbReference type="ChEBI" id="CHEBI:18420"/>
        <label>2</label>
    </ligand>
</feature>
<dbReference type="FunFam" id="3.30.930.10:FF:000001">
    <property type="entry name" value="Lysine--tRNA ligase"/>
    <property type="match status" value="1"/>
</dbReference>
<dbReference type="GO" id="GO:0000287">
    <property type="term" value="F:magnesium ion binding"/>
    <property type="evidence" value="ECO:0007669"/>
    <property type="project" value="UniProtKB-UniRule"/>
</dbReference>
<dbReference type="InterPro" id="IPR045864">
    <property type="entry name" value="aa-tRNA-synth_II/BPL/LPL"/>
</dbReference>
<dbReference type="GO" id="GO:0004824">
    <property type="term" value="F:lysine-tRNA ligase activity"/>
    <property type="evidence" value="ECO:0007669"/>
    <property type="project" value="UniProtKB-UniRule"/>
</dbReference>
<dbReference type="EC" id="6.1.1.6" evidence="13"/>
<evidence type="ECO:0000256" key="5">
    <source>
        <dbReference type="ARBA" id="ARBA00022598"/>
    </source>
</evidence>
<dbReference type="GO" id="GO:0005524">
    <property type="term" value="F:ATP binding"/>
    <property type="evidence" value="ECO:0007669"/>
    <property type="project" value="UniProtKB-UniRule"/>
</dbReference>
<dbReference type="InterPro" id="IPR044136">
    <property type="entry name" value="Lys-tRNA-ligase_II_N"/>
</dbReference>
<evidence type="ECO:0000256" key="6">
    <source>
        <dbReference type="ARBA" id="ARBA00022723"/>
    </source>
</evidence>
<dbReference type="GO" id="GO:0140096">
    <property type="term" value="F:catalytic activity, acting on a protein"/>
    <property type="evidence" value="ECO:0007669"/>
    <property type="project" value="UniProtKB-ARBA"/>
</dbReference>
<dbReference type="EMBL" id="QJTJ01000022">
    <property type="protein sequence ID" value="PYF04665.1"/>
    <property type="molecule type" value="Genomic_DNA"/>
</dbReference>
<dbReference type="OrthoDB" id="9801152at2"/>
<dbReference type="InterPro" id="IPR018149">
    <property type="entry name" value="Lys-tRNA-synth_II_C"/>
</dbReference>
<dbReference type="SUPFAM" id="SSF55681">
    <property type="entry name" value="Class II aaRS and biotin synthetases"/>
    <property type="match status" value="1"/>
</dbReference>
<evidence type="ECO:0000256" key="7">
    <source>
        <dbReference type="ARBA" id="ARBA00022741"/>
    </source>
</evidence>
<dbReference type="GO" id="GO:0016740">
    <property type="term" value="F:transferase activity"/>
    <property type="evidence" value="ECO:0007669"/>
    <property type="project" value="UniProtKB-ARBA"/>
</dbReference>
<comment type="caution">
    <text evidence="16">The sequence shown here is derived from an EMBL/GenBank/DDBJ whole genome shotgun (WGS) entry which is preliminary data.</text>
</comment>
<keyword evidence="4 13" id="KW-0963">Cytoplasm</keyword>
<dbReference type="HAMAP" id="MF_00252">
    <property type="entry name" value="Lys_tRNA_synth_class2"/>
    <property type="match status" value="1"/>
</dbReference>
<evidence type="ECO:0000256" key="4">
    <source>
        <dbReference type="ARBA" id="ARBA00022490"/>
    </source>
</evidence>
<dbReference type="GO" id="GO:0000049">
    <property type="term" value="F:tRNA binding"/>
    <property type="evidence" value="ECO:0007669"/>
    <property type="project" value="TreeGrafter"/>
</dbReference>
<dbReference type="InterPro" id="IPR004365">
    <property type="entry name" value="NA-bd_OB_tRNA"/>
</dbReference>
<evidence type="ECO:0000256" key="8">
    <source>
        <dbReference type="ARBA" id="ARBA00022840"/>
    </source>
</evidence>
<accession>A0A318TRX9</accession>
<feature type="domain" description="Aminoacyl-transfer RNA synthetases class-II family profile" evidence="15">
    <location>
        <begin position="179"/>
        <end position="490"/>
    </location>
</feature>
<dbReference type="PRINTS" id="PR00982">
    <property type="entry name" value="TRNASYNTHLYS"/>
</dbReference>
<evidence type="ECO:0000259" key="15">
    <source>
        <dbReference type="PROSITE" id="PS50862"/>
    </source>
</evidence>
<dbReference type="FunFam" id="2.40.50.140:FF:000024">
    <property type="entry name" value="Lysine--tRNA ligase"/>
    <property type="match status" value="1"/>
</dbReference>
<keyword evidence="7 13" id="KW-0547">Nucleotide-binding</keyword>
<dbReference type="AlphaFoldDB" id="A0A318TRX9"/>
<keyword evidence="6 13" id="KW-0479">Metal-binding</keyword>